<evidence type="ECO:0000256" key="2">
    <source>
        <dbReference type="ARBA" id="ARBA00022676"/>
    </source>
</evidence>
<keyword evidence="3 5" id="KW-0808">Transferase</keyword>
<evidence type="ECO:0000313" key="6">
    <source>
        <dbReference type="Proteomes" id="UP000249229"/>
    </source>
</evidence>
<name>A0A2W5P9M8_9SPHN</name>
<comment type="caution">
    <text evidence="5">The sequence shown here is derived from an EMBL/GenBank/DDBJ whole genome shotgun (WGS) entry which is preliminary data.</text>
</comment>
<reference evidence="5 6" key="1">
    <citation type="submission" date="2017-08" db="EMBL/GenBank/DDBJ databases">
        <title>Infants hospitalized years apart are colonized by the same room-sourced microbial strains.</title>
        <authorList>
            <person name="Brooks B."/>
            <person name="Olm M.R."/>
            <person name="Firek B.A."/>
            <person name="Baker R."/>
            <person name="Thomas B.C."/>
            <person name="Morowitz M.J."/>
            <person name="Banfield J.F."/>
        </authorList>
    </citation>
    <scope>NUCLEOTIDE SEQUENCE [LARGE SCALE GENOMIC DNA]</scope>
    <source>
        <strain evidence="5">S2_005_001_R1_22</strain>
    </source>
</reference>
<dbReference type="AlphaFoldDB" id="A0A2W5P9M8"/>
<evidence type="ECO:0000313" key="5">
    <source>
        <dbReference type="EMBL" id="PZQ61824.1"/>
    </source>
</evidence>
<dbReference type="Gene3D" id="3.90.550.10">
    <property type="entry name" value="Spore Coat Polysaccharide Biosynthesis Protein SpsA, Chain A"/>
    <property type="match status" value="1"/>
</dbReference>
<keyword evidence="4" id="KW-0472">Membrane</keyword>
<feature type="transmembrane region" description="Helical" evidence="4">
    <location>
        <begin position="25"/>
        <end position="46"/>
    </location>
</feature>
<dbReference type="PANTHER" id="PTHR43630:SF1">
    <property type="entry name" value="POLY-BETA-1,6-N-ACETYL-D-GLUCOSAMINE SYNTHASE"/>
    <property type="match status" value="1"/>
</dbReference>
<evidence type="ECO:0000256" key="1">
    <source>
        <dbReference type="ARBA" id="ARBA00006739"/>
    </source>
</evidence>
<protein>
    <submittedName>
        <fullName evidence="5">Glycosyl transferase</fullName>
    </submittedName>
</protein>
<keyword evidence="2" id="KW-0328">Glycosyltransferase</keyword>
<feature type="transmembrane region" description="Helical" evidence="4">
    <location>
        <begin position="325"/>
        <end position="345"/>
    </location>
</feature>
<gene>
    <name evidence="5" type="ORF">DI544_04170</name>
</gene>
<sequence>MAEGRAAAYSGTGIRRRKDVEAIEGIATVVATVLAAPLVVLTAAFATEVIVGLTRAAPDPAAASAPVPRSAVIVMPAHDEATIIAGTLARLLPELPPGFRVLVVADNCADDTAAIAQAAGAEVLRRTDPVRRGKGYALACARDHLATAPPAVVMVLDADGATDRASLLAMARAAHDRPVQAVNLLSPDRSAAPMVQVSNFAFVIKNLVRQRGLSRLAGRVNLTGTGMAFPWSVFRDAALATADIVEDLALGLDLARRGLLPRFAAEATVWSAASSAEGTLRQRTRWEGGFLATSRTRALPAIAAGLRARDPRGIWAGLSLAVPPLTLLLLLDGIGLLLLGLLALAGASPLPAALLGAALAIALAGLAVAWVRVGRPFLSAGAAARLPLYVLWKIPLYLRLATSRPTGWLRAGR</sequence>
<dbReference type="EMBL" id="QFQI01000002">
    <property type="protein sequence ID" value="PZQ61824.1"/>
    <property type="molecule type" value="Genomic_DNA"/>
</dbReference>
<dbReference type="Proteomes" id="UP000249229">
    <property type="component" value="Unassembled WGS sequence"/>
</dbReference>
<feature type="transmembrane region" description="Helical" evidence="4">
    <location>
        <begin position="352"/>
        <end position="371"/>
    </location>
</feature>
<dbReference type="Pfam" id="PF13641">
    <property type="entry name" value="Glyco_tranf_2_3"/>
    <property type="match status" value="1"/>
</dbReference>
<dbReference type="InterPro" id="IPR029044">
    <property type="entry name" value="Nucleotide-diphossugar_trans"/>
</dbReference>
<dbReference type="SUPFAM" id="SSF53448">
    <property type="entry name" value="Nucleotide-diphospho-sugar transferases"/>
    <property type="match status" value="1"/>
</dbReference>
<comment type="similarity">
    <text evidence="1">Belongs to the glycosyltransferase 2 family.</text>
</comment>
<keyword evidence="4" id="KW-0812">Transmembrane</keyword>
<dbReference type="PANTHER" id="PTHR43630">
    <property type="entry name" value="POLY-BETA-1,6-N-ACETYL-D-GLUCOSAMINE SYNTHASE"/>
    <property type="match status" value="1"/>
</dbReference>
<proteinExistence type="inferred from homology"/>
<dbReference type="GO" id="GO:0016757">
    <property type="term" value="F:glycosyltransferase activity"/>
    <property type="evidence" value="ECO:0007669"/>
    <property type="project" value="UniProtKB-KW"/>
</dbReference>
<organism evidence="5 6">
    <name type="scientific">Sphingomonas taxi</name>
    <dbReference type="NCBI Taxonomy" id="1549858"/>
    <lineage>
        <taxon>Bacteria</taxon>
        <taxon>Pseudomonadati</taxon>
        <taxon>Pseudomonadota</taxon>
        <taxon>Alphaproteobacteria</taxon>
        <taxon>Sphingomonadales</taxon>
        <taxon>Sphingomonadaceae</taxon>
        <taxon>Sphingomonas</taxon>
    </lineage>
</organism>
<accession>A0A2W5P9M8</accession>
<dbReference type="CDD" id="cd06438">
    <property type="entry name" value="EpsO_like"/>
    <property type="match status" value="1"/>
</dbReference>
<keyword evidence="4" id="KW-1133">Transmembrane helix</keyword>
<evidence type="ECO:0000256" key="3">
    <source>
        <dbReference type="ARBA" id="ARBA00022679"/>
    </source>
</evidence>
<evidence type="ECO:0000256" key="4">
    <source>
        <dbReference type="SAM" id="Phobius"/>
    </source>
</evidence>